<sequence length="65" mass="7571">AYVERRDADIKRFLQKNFTKPMPTFPNFPKELHSNEVEGEGEVEANVTDHIPTYHATKKQKAEEL</sequence>
<dbReference type="EMBL" id="JAIQCV010000013">
    <property type="protein sequence ID" value="KAH1031539.1"/>
    <property type="molecule type" value="Genomic_DNA"/>
</dbReference>
<accession>A0A9D3U7Y2</accession>
<keyword evidence="2" id="KW-1185">Reference proteome</keyword>
<proteinExistence type="predicted"/>
<comment type="caution">
    <text evidence="1">The sequence shown here is derived from an EMBL/GenBank/DDBJ whole genome shotgun (WGS) entry which is preliminary data.</text>
</comment>
<dbReference type="AlphaFoldDB" id="A0A9D3U7Y2"/>
<reference evidence="1 2" key="1">
    <citation type="journal article" date="2021" name="Plant Biotechnol. J.">
        <title>Multi-omics assisted identification of the key and species-specific regulatory components of drought-tolerant mechanisms in Gossypium stocksii.</title>
        <authorList>
            <person name="Yu D."/>
            <person name="Ke L."/>
            <person name="Zhang D."/>
            <person name="Wu Y."/>
            <person name="Sun Y."/>
            <person name="Mei J."/>
            <person name="Sun J."/>
            <person name="Sun Y."/>
        </authorList>
    </citation>
    <scope>NUCLEOTIDE SEQUENCE [LARGE SCALE GENOMIC DNA]</scope>
    <source>
        <strain evidence="2">cv. E1</strain>
        <tissue evidence="1">Leaf</tissue>
    </source>
</reference>
<feature type="non-terminal residue" evidence="1">
    <location>
        <position position="1"/>
    </location>
</feature>
<evidence type="ECO:0000313" key="1">
    <source>
        <dbReference type="EMBL" id="KAH1031539.1"/>
    </source>
</evidence>
<evidence type="ECO:0000313" key="2">
    <source>
        <dbReference type="Proteomes" id="UP000828251"/>
    </source>
</evidence>
<organism evidence="1 2">
    <name type="scientific">Gossypium stocksii</name>
    <dbReference type="NCBI Taxonomy" id="47602"/>
    <lineage>
        <taxon>Eukaryota</taxon>
        <taxon>Viridiplantae</taxon>
        <taxon>Streptophyta</taxon>
        <taxon>Embryophyta</taxon>
        <taxon>Tracheophyta</taxon>
        <taxon>Spermatophyta</taxon>
        <taxon>Magnoliopsida</taxon>
        <taxon>eudicotyledons</taxon>
        <taxon>Gunneridae</taxon>
        <taxon>Pentapetalae</taxon>
        <taxon>rosids</taxon>
        <taxon>malvids</taxon>
        <taxon>Malvales</taxon>
        <taxon>Malvaceae</taxon>
        <taxon>Malvoideae</taxon>
        <taxon>Gossypium</taxon>
    </lineage>
</organism>
<protein>
    <submittedName>
        <fullName evidence="1">Uncharacterized protein</fullName>
    </submittedName>
</protein>
<dbReference type="Proteomes" id="UP000828251">
    <property type="component" value="Unassembled WGS sequence"/>
</dbReference>
<name>A0A9D3U7Y2_9ROSI</name>
<gene>
    <name evidence="1" type="ORF">J1N35_043713</name>
</gene>